<organism evidence="2 3">
    <name type="scientific">Ancylostoma duodenale</name>
    <dbReference type="NCBI Taxonomy" id="51022"/>
    <lineage>
        <taxon>Eukaryota</taxon>
        <taxon>Metazoa</taxon>
        <taxon>Ecdysozoa</taxon>
        <taxon>Nematoda</taxon>
        <taxon>Chromadorea</taxon>
        <taxon>Rhabditida</taxon>
        <taxon>Rhabditina</taxon>
        <taxon>Rhabditomorpha</taxon>
        <taxon>Strongyloidea</taxon>
        <taxon>Ancylostomatidae</taxon>
        <taxon>Ancylostomatinae</taxon>
        <taxon>Ancylostoma</taxon>
    </lineage>
</organism>
<proteinExistence type="predicted"/>
<evidence type="ECO:0000313" key="2">
    <source>
        <dbReference type="EMBL" id="KIH65706.1"/>
    </source>
</evidence>
<dbReference type="EMBL" id="KN727427">
    <property type="protein sequence ID" value="KIH65706.1"/>
    <property type="molecule type" value="Genomic_DNA"/>
</dbReference>
<dbReference type="AlphaFoldDB" id="A0A0C2H883"/>
<feature type="compositionally biased region" description="Basic and acidic residues" evidence="1">
    <location>
        <begin position="34"/>
        <end position="51"/>
    </location>
</feature>
<accession>A0A0C2H883</accession>
<reference evidence="2 3" key="1">
    <citation type="submission" date="2013-12" db="EMBL/GenBank/DDBJ databases">
        <title>Draft genome of the parsitic nematode Ancylostoma duodenale.</title>
        <authorList>
            <person name="Mitreva M."/>
        </authorList>
    </citation>
    <scope>NUCLEOTIDE SEQUENCE [LARGE SCALE GENOMIC DNA]</scope>
    <source>
        <strain evidence="2 3">Zhejiang</strain>
    </source>
</reference>
<protein>
    <submittedName>
        <fullName evidence="2">Uncharacterized protein</fullName>
    </submittedName>
</protein>
<gene>
    <name evidence="2" type="ORF">ANCDUO_03968</name>
</gene>
<sequence length="130" mass="14358">MLFGRTSSVRGSASDGFTSFALGMKEASIGGRHGAAEGSDRRGSQSDHKGSGEQVWMQSPNNYEAPTCNRKVEQERPMNTTTSSSAFHLYQQRIVCKAPPAWADSVCIRRHSLYIQCTIVKRYPSKVNTK</sequence>
<evidence type="ECO:0000256" key="1">
    <source>
        <dbReference type="SAM" id="MobiDB-lite"/>
    </source>
</evidence>
<feature type="region of interest" description="Disordered" evidence="1">
    <location>
        <begin position="30"/>
        <end position="65"/>
    </location>
</feature>
<keyword evidence="3" id="KW-1185">Reference proteome</keyword>
<name>A0A0C2H883_9BILA</name>
<dbReference type="Proteomes" id="UP000054047">
    <property type="component" value="Unassembled WGS sequence"/>
</dbReference>
<evidence type="ECO:0000313" key="3">
    <source>
        <dbReference type="Proteomes" id="UP000054047"/>
    </source>
</evidence>